<evidence type="ECO:0000256" key="1">
    <source>
        <dbReference type="ARBA" id="ARBA00004123"/>
    </source>
</evidence>
<keyword evidence="7" id="KW-1185">Reference proteome</keyword>
<keyword evidence="3 6" id="KW-0238">DNA-binding</keyword>
<dbReference type="GO" id="GO:0005634">
    <property type="term" value="C:nucleus"/>
    <property type="evidence" value="ECO:0007669"/>
    <property type="project" value="UniProtKB-SubCell"/>
</dbReference>
<keyword evidence="2" id="KW-0805">Transcription regulation</keyword>
<keyword evidence="4" id="KW-0804">Transcription</keyword>
<sequence length="96" mass="11241">MLLVARNEETIPIVFRVDNHFCIKKHLAKKIGLDRKRCLKIVDAEGNVWDVQVGIEAPDGRFYIKNMKNFVKDKKMVPREEFTLKFVMGKGIFLFD</sequence>
<accession>A0A251UXF8</accession>
<dbReference type="Proteomes" id="UP000215914">
    <property type="component" value="Chromosome 4"/>
</dbReference>
<dbReference type="InterPro" id="IPR015300">
    <property type="entry name" value="DNA-bd_pseudobarrel_sf"/>
</dbReference>
<evidence type="ECO:0000256" key="3">
    <source>
        <dbReference type="ARBA" id="ARBA00023125"/>
    </source>
</evidence>
<dbReference type="EMBL" id="CM007893">
    <property type="protein sequence ID" value="OTG27546.1"/>
    <property type="molecule type" value="Genomic_DNA"/>
</dbReference>
<dbReference type="SUPFAM" id="SSF101936">
    <property type="entry name" value="DNA-binding pseudobarrel domain"/>
    <property type="match status" value="1"/>
</dbReference>
<gene>
    <name evidence="6" type="ORF">HannXRQ_Chr04g0101231</name>
</gene>
<dbReference type="InParanoid" id="A0A251UXF8"/>
<proteinExistence type="predicted"/>
<evidence type="ECO:0000256" key="4">
    <source>
        <dbReference type="ARBA" id="ARBA00023163"/>
    </source>
</evidence>
<evidence type="ECO:0000313" key="6">
    <source>
        <dbReference type="EMBL" id="OTG27546.1"/>
    </source>
</evidence>
<evidence type="ECO:0000256" key="2">
    <source>
        <dbReference type="ARBA" id="ARBA00023015"/>
    </source>
</evidence>
<reference evidence="7" key="1">
    <citation type="journal article" date="2017" name="Nature">
        <title>The sunflower genome provides insights into oil metabolism, flowering and Asterid evolution.</title>
        <authorList>
            <person name="Badouin H."/>
            <person name="Gouzy J."/>
            <person name="Grassa C.J."/>
            <person name="Murat F."/>
            <person name="Staton S.E."/>
            <person name="Cottret L."/>
            <person name="Lelandais-Briere C."/>
            <person name="Owens G.L."/>
            <person name="Carrere S."/>
            <person name="Mayjonade B."/>
            <person name="Legrand L."/>
            <person name="Gill N."/>
            <person name="Kane N.C."/>
            <person name="Bowers J.E."/>
            <person name="Hubner S."/>
            <person name="Bellec A."/>
            <person name="Berard A."/>
            <person name="Berges H."/>
            <person name="Blanchet N."/>
            <person name="Boniface M.C."/>
            <person name="Brunel D."/>
            <person name="Catrice O."/>
            <person name="Chaidir N."/>
            <person name="Claudel C."/>
            <person name="Donnadieu C."/>
            <person name="Faraut T."/>
            <person name="Fievet G."/>
            <person name="Helmstetter N."/>
            <person name="King M."/>
            <person name="Knapp S.J."/>
            <person name="Lai Z."/>
            <person name="Le Paslier M.C."/>
            <person name="Lippi Y."/>
            <person name="Lorenzon L."/>
            <person name="Mandel J.R."/>
            <person name="Marage G."/>
            <person name="Marchand G."/>
            <person name="Marquand E."/>
            <person name="Bret-Mestries E."/>
            <person name="Morien E."/>
            <person name="Nambeesan S."/>
            <person name="Nguyen T."/>
            <person name="Pegot-Espagnet P."/>
            <person name="Pouilly N."/>
            <person name="Raftis F."/>
            <person name="Sallet E."/>
            <person name="Schiex T."/>
            <person name="Thomas J."/>
            <person name="Vandecasteele C."/>
            <person name="Vares D."/>
            <person name="Vear F."/>
            <person name="Vautrin S."/>
            <person name="Crespi M."/>
            <person name="Mangin B."/>
            <person name="Burke J.M."/>
            <person name="Salse J."/>
            <person name="Munos S."/>
            <person name="Vincourt P."/>
            <person name="Rieseberg L.H."/>
            <person name="Langlade N.B."/>
        </authorList>
    </citation>
    <scope>NUCLEOTIDE SEQUENCE [LARGE SCALE GENOMIC DNA]</scope>
    <source>
        <strain evidence="7">cv. SF193</strain>
    </source>
</reference>
<protein>
    <submittedName>
        <fullName evidence="6">Putative DNA-binding pseudobarrel domain-containing protein</fullName>
    </submittedName>
</protein>
<dbReference type="GO" id="GO:0003677">
    <property type="term" value="F:DNA binding"/>
    <property type="evidence" value="ECO:0007669"/>
    <property type="project" value="UniProtKB-KW"/>
</dbReference>
<comment type="subcellular location">
    <subcellularLocation>
        <location evidence="1">Nucleus</location>
    </subcellularLocation>
</comment>
<keyword evidence="5" id="KW-0539">Nucleus</keyword>
<organism evidence="6 7">
    <name type="scientific">Helianthus annuus</name>
    <name type="common">Common sunflower</name>
    <dbReference type="NCBI Taxonomy" id="4232"/>
    <lineage>
        <taxon>Eukaryota</taxon>
        <taxon>Viridiplantae</taxon>
        <taxon>Streptophyta</taxon>
        <taxon>Embryophyta</taxon>
        <taxon>Tracheophyta</taxon>
        <taxon>Spermatophyta</taxon>
        <taxon>Magnoliopsida</taxon>
        <taxon>eudicotyledons</taxon>
        <taxon>Gunneridae</taxon>
        <taxon>Pentapetalae</taxon>
        <taxon>asterids</taxon>
        <taxon>campanulids</taxon>
        <taxon>Asterales</taxon>
        <taxon>Asteraceae</taxon>
        <taxon>Asteroideae</taxon>
        <taxon>Heliantheae alliance</taxon>
        <taxon>Heliantheae</taxon>
        <taxon>Helianthus</taxon>
    </lineage>
</organism>
<name>A0A251UXF8_HELAN</name>
<evidence type="ECO:0000256" key="5">
    <source>
        <dbReference type="ARBA" id="ARBA00023242"/>
    </source>
</evidence>
<dbReference type="AlphaFoldDB" id="A0A251UXF8"/>
<evidence type="ECO:0000313" key="7">
    <source>
        <dbReference type="Proteomes" id="UP000215914"/>
    </source>
</evidence>